<keyword evidence="3" id="KW-1185">Reference proteome</keyword>
<gene>
    <name evidence="2" type="ORF">BSAL_68800</name>
</gene>
<dbReference type="OrthoDB" id="414418at2759"/>
<feature type="chain" id="PRO_5006621625" evidence="1">
    <location>
        <begin position="24"/>
        <end position="367"/>
    </location>
</feature>
<proteinExistence type="predicted"/>
<dbReference type="VEuPathDB" id="TriTrypDB:BSAL_68800"/>
<evidence type="ECO:0000256" key="1">
    <source>
        <dbReference type="SAM" id="SignalP"/>
    </source>
</evidence>
<dbReference type="EMBL" id="CYKH01000483">
    <property type="protein sequence ID" value="CUF99497.1"/>
    <property type="molecule type" value="Genomic_DNA"/>
</dbReference>
<evidence type="ECO:0000313" key="2">
    <source>
        <dbReference type="EMBL" id="CUF99497.1"/>
    </source>
</evidence>
<evidence type="ECO:0000313" key="3">
    <source>
        <dbReference type="Proteomes" id="UP000051952"/>
    </source>
</evidence>
<dbReference type="AlphaFoldDB" id="A0A0S4IVD4"/>
<dbReference type="CDD" id="cd07040">
    <property type="entry name" value="HP"/>
    <property type="match status" value="1"/>
</dbReference>
<dbReference type="SUPFAM" id="SSF53254">
    <property type="entry name" value="Phosphoglycerate mutase-like"/>
    <property type="match status" value="1"/>
</dbReference>
<feature type="signal peptide" evidence="1">
    <location>
        <begin position="1"/>
        <end position="23"/>
    </location>
</feature>
<dbReference type="Pfam" id="PF00300">
    <property type="entry name" value="His_Phos_1"/>
    <property type="match status" value="1"/>
</dbReference>
<name>A0A0S4IVD4_BODSA</name>
<keyword evidence="1" id="KW-0732">Signal</keyword>
<organism evidence="2 3">
    <name type="scientific">Bodo saltans</name>
    <name type="common">Flagellated protozoan</name>
    <dbReference type="NCBI Taxonomy" id="75058"/>
    <lineage>
        <taxon>Eukaryota</taxon>
        <taxon>Discoba</taxon>
        <taxon>Euglenozoa</taxon>
        <taxon>Kinetoplastea</taxon>
        <taxon>Metakinetoplastina</taxon>
        <taxon>Eubodonida</taxon>
        <taxon>Bodonidae</taxon>
        <taxon>Bodo</taxon>
    </lineage>
</organism>
<dbReference type="PANTHER" id="PTHR16469">
    <property type="entry name" value="UBIQUITIN-ASSOCIATED AND SH3 DOMAIN-CONTAINING BA-RELATED"/>
    <property type="match status" value="1"/>
</dbReference>
<dbReference type="Proteomes" id="UP000051952">
    <property type="component" value="Unassembled WGS sequence"/>
</dbReference>
<dbReference type="InterPro" id="IPR029033">
    <property type="entry name" value="His_PPase_superfam"/>
</dbReference>
<dbReference type="SMART" id="SM00855">
    <property type="entry name" value="PGAM"/>
    <property type="match status" value="1"/>
</dbReference>
<protein>
    <submittedName>
        <fullName evidence="2">Phosphatase, putative</fullName>
    </submittedName>
</protein>
<dbReference type="InterPro" id="IPR051710">
    <property type="entry name" value="Phosphatase_SH3-domain"/>
</dbReference>
<sequence>MMWLRLVAWAASWLVHVWRLLFALPIRHTDRSAQTPPLDRTKSISITSTTTSTSISSNSIQMIGEVDWIRHGERMDHVVKGWQGTAVLPRTDPPLSPSGLLQAVETGLCYRKERLRMAEHNTGSIPTFCIWSSPFVRCLQTATIIAVVGFDGSIPVNVHVGLGDWKCTRLYPSGPPELLWRRGHLTPALRDLLRSTINDAIAALESCQPLLRRHNLKPKNLARWRSCREESSLLIAHSEDDVVPLATYPESTTAFRDRCRRLLTNTGTGSVVISTEKAPSSSVVWELRVTHADVIEKILAEGLPRVGHKFSGGLSVPYCSITATVPTAAAPMLHATMSSIPWELKPLGGEVGRSDHLRTTGVALSFR</sequence>
<reference evidence="3" key="1">
    <citation type="submission" date="2015-09" db="EMBL/GenBank/DDBJ databases">
        <authorList>
            <consortium name="Pathogen Informatics"/>
        </authorList>
    </citation>
    <scope>NUCLEOTIDE SEQUENCE [LARGE SCALE GENOMIC DNA]</scope>
    <source>
        <strain evidence="3">Lake Konstanz</strain>
    </source>
</reference>
<dbReference type="InterPro" id="IPR013078">
    <property type="entry name" value="His_Pase_superF_clade-1"/>
</dbReference>
<dbReference type="Gene3D" id="3.40.50.1240">
    <property type="entry name" value="Phosphoglycerate mutase-like"/>
    <property type="match status" value="1"/>
</dbReference>
<dbReference type="PANTHER" id="PTHR16469:SF44">
    <property type="match status" value="1"/>
</dbReference>
<accession>A0A0S4IVD4</accession>